<proteinExistence type="predicted"/>
<evidence type="ECO:0008006" key="3">
    <source>
        <dbReference type="Google" id="ProtNLM"/>
    </source>
</evidence>
<dbReference type="InterPro" id="IPR037079">
    <property type="entry name" value="AF2212/PG0164-like_sf"/>
</dbReference>
<dbReference type="Proteomes" id="UP000251889">
    <property type="component" value="Unassembled WGS sequence"/>
</dbReference>
<evidence type="ECO:0000313" key="1">
    <source>
        <dbReference type="EMBL" id="RAW02823.1"/>
    </source>
</evidence>
<dbReference type="Pfam" id="PF13376">
    <property type="entry name" value="OmdA"/>
    <property type="match status" value="1"/>
</dbReference>
<keyword evidence="2" id="KW-1185">Reference proteome</keyword>
<organism evidence="1 2">
    <name type="scientific">Pseudochryseolinea flava</name>
    <dbReference type="NCBI Taxonomy" id="2059302"/>
    <lineage>
        <taxon>Bacteria</taxon>
        <taxon>Pseudomonadati</taxon>
        <taxon>Bacteroidota</taxon>
        <taxon>Cytophagia</taxon>
        <taxon>Cytophagales</taxon>
        <taxon>Fulvivirgaceae</taxon>
        <taxon>Pseudochryseolinea</taxon>
    </lineage>
</organism>
<evidence type="ECO:0000313" key="2">
    <source>
        <dbReference type="Proteomes" id="UP000251889"/>
    </source>
</evidence>
<dbReference type="SUPFAM" id="SSF141694">
    <property type="entry name" value="AF2212/PG0164-like"/>
    <property type="match status" value="1"/>
</dbReference>
<reference evidence="1 2" key="1">
    <citation type="submission" date="2018-06" db="EMBL/GenBank/DDBJ databases">
        <title>Chryseolinea flavus sp. nov., a member of the phylum Bacteroidetes isolated from soil.</title>
        <authorList>
            <person name="Li Y."/>
            <person name="Wang J."/>
        </authorList>
    </citation>
    <scope>NUCLEOTIDE SEQUENCE [LARGE SCALE GENOMIC DNA]</scope>
    <source>
        <strain evidence="1 2">SDU1-6</strain>
    </source>
</reference>
<dbReference type="AlphaFoldDB" id="A0A364Y7E9"/>
<dbReference type="Gene3D" id="2.40.30.100">
    <property type="entry name" value="AF2212/PG0164-like"/>
    <property type="match status" value="1"/>
</dbReference>
<name>A0A364Y7E9_9BACT</name>
<accession>A0A364Y7E9</accession>
<dbReference type="RefSeq" id="WP_112745038.1">
    <property type="nucleotide sequence ID" value="NZ_QMFY01000001.1"/>
</dbReference>
<dbReference type="Pfam" id="PF08922">
    <property type="entry name" value="DUF1905"/>
    <property type="match status" value="1"/>
</dbReference>
<dbReference type="EMBL" id="QMFY01000001">
    <property type="protein sequence ID" value="RAW02823.1"/>
    <property type="molecule type" value="Genomic_DNA"/>
</dbReference>
<sequence length="309" mass="34510">MANAIFAKLKIKPGQKVLILSGPAGYAKATADVHLKIAAKQQYDAIQLFAKNIADVNKHIGAVLKALHDDGLLWISYPKKTSTIKSDLSRDHGWDKLIAAGYEGVSLVSIDETWSAFRFKKTKKQKVETSQSKKAVSESKDEVQRGKLDTKIQVFNAILVKDPKDKMDTAFVNIPFDVEEVYGTNGLVKVKALFDGHPYRGSLANMGTGSHILIVRKDVRDAIKKKVGDRVHVQIQRDTEERVVEMPADLLVALGDNPKASAIFDKLSFTNRKEYASWVLSAKRDETRLKRLRETIEKLIKGKKNPSEK</sequence>
<dbReference type="OrthoDB" id="9800461at2"/>
<comment type="caution">
    <text evidence="1">The sequence shown here is derived from an EMBL/GenBank/DDBJ whole genome shotgun (WGS) entry which is preliminary data.</text>
</comment>
<protein>
    <recommendedName>
        <fullName evidence="3">DUF1905 domain-containing protein</fullName>
    </recommendedName>
</protein>
<gene>
    <name evidence="1" type="ORF">DQQ10_01565</name>
</gene>
<dbReference type="InterPro" id="IPR015018">
    <property type="entry name" value="DUF1905"/>
</dbReference>